<dbReference type="GO" id="GO:1990904">
    <property type="term" value="C:ribonucleoprotein complex"/>
    <property type="evidence" value="ECO:0007669"/>
    <property type="project" value="UniProtKB-KW"/>
</dbReference>
<feature type="region of interest" description="Disordered" evidence="3">
    <location>
        <begin position="482"/>
        <end position="503"/>
    </location>
</feature>
<proteinExistence type="predicted"/>
<dbReference type="Pfam" id="PF00076">
    <property type="entry name" value="RRM_1"/>
    <property type="match status" value="2"/>
</dbReference>
<evidence type="ECO:0000256" key="2">
    <source>
        <dbReference type="PROSITE-ProRule" id="PRU00176"/>
    </source>
</evidence>
<evidence type="ECO:0000313" key="6">
    <source>
        <dbReference type="Proteomes" id="UP001174909"/>
    </source>
</evidence>
<name>A0AA35S638_GEOBA</name>
<keyword evidence="1 2" id="KW-0694">RNA-binding</keyword>
<dbReference type="PANTHER" id="PTHR48025:SF1">
    <property type="entry name" value="RRM DOMAIN-CONTAINING PROTEIN"/>
    <property type="match status" value="1"/>
</dbReference>
<feature type="compositionally biased region" description="Low complexity" evidence="3">
    <location>
        <begin position="482"/>
        <end position="493"/>
    </location>
</feature>
<feature type="compositionally biased region" description="Basic and acidic residues" evidence="3">
    <location>
        <begin position="96"/>
        <end position="109"/>
    </location>
</feature>
<dbReference type="InterPro" id="IPR012677">
    <property type="entry name" value="Nucleotide-bd_a/b_plait_sf"/>
</dbReference>
<keyword evidence="6" id="KW-1185">Reference proteome</keyword>
<dbReference type="EMBL" id="CASHTH010001968">
    <property type="protein sequence ID" value="CAI8022611.1"/>
    <property type="molecule type" value="Genomic_DNA"/>
</dbReference>
<feature type="compositionally biased region" description="Low complexity" evidence="3">
    <location>
        <begin position="77"/>
        <end position="86"/>
    </location>
</feature>
<dbReference type="Gene3D" id="3.30.70.330">
    <property type="match status" value="3"/>
</dbReference>
<feature type="domain" description="RRM" evidence="4">
    <location>
        <begin position="189"/>
        <end position="267"/>
    </location>
</feature>
<dbReference type="PANTHER" id="PTHR48025">
    <property type="entry name" value="OS02G0815200 PROTEIN"/>
    <property type="match status" value="1"/>
</dbReference>
<evidence type="ECO:0000256" key="1">
    <source>
        <dbReference type="ARBA" id="ARBA00022884"/>
    </source>
</evidence>
<feature type="compositionally biased region" description="Basic residues" evidence="3">
    <location>
        <begin position="1"/>
        <end position="11"/>
    </location>
</feature>
<feature type="domain" description="RRM" evidence="4">
    <location>
        <begin position="278"/>
        <end position="356"/>
    </location>
</feature>
<dbReference type="GO" id="GO:0005634">
    <property type="term" value="C:nucleus"/>
    <property type="evidence" value="ECO:0007669"/>
    <property type="project" value="TreeGrafter"/>
</dbReference>
<comment type="caution">
    <text evidence="5">The sequence shown here is derived from an EMBL/GenBank/DDBJ whole genome shotgun (WGS) entry which is preliminary data.</text>
</comment>
<evidence type="ECO:0000313" key="5">
    <source>
        <dbReference type="EMBL" id="CAI8022611.1"/>
    </source>
</evidence>
<evidence type="ECO:0000256" key="3">
    <source>
        <dbReference type="SAM" id="MobiDB-lite"/>
    </source>
</evidence>
<organism evidence="5 6">
    <name type="scientific">Geodia barretti</name>
    <name type="common">Barrett's horny sponge</name>
    <dbReference type="NCBI Taxonomy" id="519541"/>
    <lineage>
        <taxon>Eukaryota</taxon>
        <taxon>Metazoa</taxon>
        <taxon>Porifera</taxon>
        <taxon>Demospongiae</taxon>
        <taxon>Heteroscleromorpha</taxon>
        <taxon>Tetractinellida</taxon>
        <taxon>Astrophorina</taxon>
        <taxon>Geodiidae</taxon>
        <taxon>Geodia</taxon>
    </lineage>
</organism>
<feature type="compositionally biased region" description="Basic and acidic residues" evidence="3">
    <location>
        <begin position="57"/>
        <end position="72"/>
    </location>
</feature>
<evidence type="ECO:0000259" key="4">
    <source>
        <dbReference type="PROSITE" id="PS50102"/>
    </source>
</evidence>
<dbReference type="InterPro" id="IPR035979">
    <property type="entry name" value="RBD_domain_sf"/>
</dbReference>
<reference evidence="5" key="1">
    <citation type="submission" date="2023-03" db="EMBL/GenBank/DDBJ databases">
        <authorList>
            <person name="Steffen K."/>
            <person name="Cardenas P."/>
        </authorList>
    </citation>
    <scope>NUCLEOTIDE SEQUENCE</scope>
</reference>
<dbReference type="Proteomes" id="UP001174909">
    <property type="component" value="Unassembled WGS sequence"/>
</dbReference>
<feature type="region of interest" description="Disordered" evidence="3">
    <location>
        <begin position="1"/>
        <end position="109"/>
    </location>
</feature>
<keyword evidence="5" id="KW-0687">Ribonucleoprotein</keyword>
<gene>
    <name evidence="5" type="ORF">GBAR_LOCUS13262</name>
</gene>
<accession>A0AA35S638</accession>
<sequence>MKQRAGKKRPLQSRSAENLRPQHSTAPGSGRSELKSQMTGGGGVGKSRSAPELVSESLREREPHSPPRDPGRRYATRRAPPGRAGSAPPPTSVERPLSEEERERTVEDMHREFRARRKAVLNGLPPGTKEEDIDTFLEEYSCRTVSKLKDRSVRVLFPSPEAASEHLHQLSSARYDGCKLSASYGHPDSLLFVGNLSSSFSREDLLQLFKPHGRVLRCFVVCSPSSGLGKGYGFVEFSTRDEAAQAKLALATKVVGQRSLRVDFADNGMQTCEDLQSRTLFVDRLPKGFVDDEIIRDKFSTCGIVNFCQVALTVNGVSRGFAFVDMSTWQEAELAQELCNGAVLSGQEMRVSFGMPCRPGACILQHKNSISIPFINGRPVGGSGLQLCQKENIPLGRGGDFCPHPTSLQFSLLPSMTSVPCRPHQFHLDVTKPEFIPNPSFMPCRSLPPLPLTSSNKIVHSYSSPDVISPAPCLPPPLSPRITTSLSSTSLPPHDTDRDTTISRLSRKRCASTLDSAVEAGMMAAYDRPFIGQHQQGIPFTHPLKRMKTFE</sequence>
<dbReference type="InterPro" id="IPR050502">
    <property type="entry name" value="Euk_RNA-bind_prot"/>
</dbReference>
<dbReference type="AlphaFoldDB" id="A0AA35S638"/>
<dbReference type="PROSITE" id="PS50102">
    <property type="entry name" value="RRM"/>
    <property type="match status" value="2"/>
</dbReference>
<protein>
    <submittedName>
        <fullName evidence="5">Ribonucleoprotein PTB-binding 1</fullName>
    </submittedName>
</protein>
<feature type="compositionally biased region" description="Polar residues" evidence="3">
    <location>
        <begin position="12"/>
        <end position="27"/>
    </location>
</feature>
<dbReference type="SMART" id="SM00360">
    <property type="entry name" value="RRM"/>
    <property type="match status" value="3"/>
</dbReference>
<dbReference type="InterPro" id="IPR000504">
    <property type="entry name" value="RRM_dom"/>
</dbReference>
<dbReference type="SUPFAM" id="SSF54928">
    <property type="entry name" value="RNA-binding domain, RBD"/>
    <property type="match status" value="2"/>
</dbReference>
<dbReference type="GO" id="GO:0003729">
    <property type="term" value="F:mRNA binding"/>
    <property type="evidence" value="ECO:0007669"/>
    <property type="project" value="TreeGrafter"/>
</dbReference>